<evidence type="ECO:0000313" key="2">
    <source>
        <dbReference type="EMBL" id="RRS04487.1"/>
    </source>
</evidence>
<dbReference type="PANTHER" id="PTHR36302:SF1">
    <property type="entry name" value="COPPER CHAPERONE PCU(A)C"/>
    <property type="match status" value="1"/>
</dbReference>
<feature type="chain" id="PRO_5019346827" evidence="1">
    <location>
        <begin position="32"/>
        <end position="194"/>
    </location>
</feature>
<dbReference type="Proteomes" id="UP000269265">
    <property type="component" value="Unassembled WGS sequence"/>
</dbReference>
<accession>A0A426VCA2</accession>
<dbReference type="Pfam" id="PF04314">
    <property type="entry name" value="PCuAC"/>
    <property type="match status" value="1"/>
</dbReference>
<dbReference type="OrthoDB" id="9796962at2"/>
<evidence type="ECO:0000256" key="1">
    <source>
        <dbReference type="SAM" id="SignalP"/>
    </source>
</evidence>
<dbReference type="EMBL" id="RSED01000007">
    <property type="protein sequence ID" value="RRS04487.1"/>
    <property type="molecule type" value="Genomic_DNA"/>
</dbReference>
<reference evidence="2 3" key="1">
    <citation type="submission" date="2018-12" db="EMBL/GenBank/DDBJ databases">
        <title>The whole draft genome of Aquabacterium sp. SJQ9.</title>
        <authorList>
            <person name="Sun L."/>
            <person name="Gao X."/>
            <person name="Chen W."/>
            <person name="Huang K."/>
        </authorList>
    </citation>
    <scope>NUCLEOTIDE SEQUENCE [LARGE SCALE GENOMIC DNA]</scope>
    <source>
        <strain evidence="2 3">SJQ9</strain>
    </source>
</reference>
<proteinExistence type="predicted"/>
<dbReference type="InterPro" id="IPR007410">
    <property type="entry name" value="LpqE-like"/>
</dbReference>
<dbReference type="Gene3D" id="2.60.40.1890">
    <property type="entry name" value="PCu(A)C copper chaperone"/>
    <property type="match status" value="1"/>
</dbReference>
<dbReference type="AlphaFoldDB" id="A0A426VCA2"/>
<gene>
    <name evidence="2" type="ORF">EIP75_11245</name>
</gene>
<comment type="caution">
    <text evidence="2">The sequence shown here is derived from an EMBL/GenBank/DDBJ whole genome shotgun (WGS) entry which is preliminary data.</text>
</comment>
<protein>
    <submittedName>
        <fullName evidence="2">Copper chaperone PCu(A)C</fullName>
    </submittedName>
</protein>
<dbReference type="InterPro" id="IPR036182">
    <property type="entry name" value="PCuAC_sf"/>
</dbReference>
<name>A0A426VCA2_9BURK</name>
<sequence length="194" mass="19743">MFLTTPLLSLACAAGGLVGTAALLAPGTALADHQHPGTASTHGSAKPVAKTKAQVAAVEVSGAWVRATVPGQSGTGGFMSLRSKDGPLQLVGFSTPVAGSAELHEMAMDGNVMRMRPVASLDLPAGQAVELKPGGHHLMLMSLKTPLKAGASVPVVLQLKTPEGRVLEQRVSVPVRSAAPVGTPVADTHEHHSH</sequence>
<dbReference type="PANTHER" id="PTHR36302">
    <property type="entry name" value="BLR7088 PROTEIN"/>
    <property type="match status" value="1"/>
</dbReference>
<dbReference type="SUPFAM" id="SSF110087">
    <property type="entry name" value="DR1885-like metal-binding protein"/>
    <property type="match status" value="1"/>
</dbReference>
<evidence type="ECO:0000313" key="3">
    <source>
        <dbReference type="Proteomes" id="UP000269265"/>
    </source>
</evidence>
<keyword evidence="3" id="KW-1185">Reference proteome</keyword>
<dbReference type="InterPro" id="IPR058248">
    <property type="entry name" value="Lxx211020-like"/>
</dbReference>
<feature type="signal peptide" evidence="1">
    <location>
        <begin position="1"/>
        <end position="31"/>
    </location>
</feature>
<keyword evidence="1" id="KW-0732">Signal</keyword>
<organism evidence="2 3">
    <name type="scientific">Aquabacterium soli</name>
    <dbReference type="NCBI Taxonomy" id="2493092"/>
    <lineage>
        <taxon>Bacteria</taxon>
        <taxon>Pseudomonadati</taxon>
        <taxon>Pseudomonadota</taxon>
        <taxon>Betaproteobacteria</taxon>
        <taxon>Burkholderiales</taxon>
        <taxon>Aquabacterium</taxon>
    </lineage>
</organism>